<evidence type="ECO:0000313" key="2">
    <source>
        <dbReference type="Proteomes" id="UP000095287"/>
    </source>
</evidence>
<organism evidence="2 3">
    <name type="scientific">Steinernema glaseri</name>
    <dbReference type="NCBI Taxonomy" id="37863"/>
    <lineage>
        <taxon>Eukaryota</taxon>
        <taxon>Metazoa</taxon>
        <taxon>Ecdysozoa</taxon>
        <taxon>Nematoda</taxon>
        <taxon>Chromadorea</taxon>
        <taxon>Rhabditida</taxon>
        <taxon>Tylenchina</taxon>
        <taxon>Panagrolaimomorpha</taxon>
        <taxon>Strongyloidoidea</taxon>
        <taxon>Steinernematidae</taxon>
        <taxon>Steinernema</taxon>
    </lineage>
</organism>
<name>A0A1I7ZJR3_9BILA</name>
<evidence type="ECO:0000256" key="1">
    <source>
        <dbReference type="SAM" id="Phobius"/>
    </source>
</evidence>
<protein>
    <submittedName>
        <fullName evidence="3">Aa_trans domain-containing protein</fullName>
    </submittedName>
</protein>
<feature type="transmembrane region" description="Helical" evidence="1">
    <location>
        <begin position="152"/>
        <end position="179"/>
    </location>
</feature>
<dbReference type="AlphaFoldDB" id="A0A1I7ZJR3"/>
<keyword evidence="2" id="KW-1185">Reference proteome</keyword>
<feature type="transmembrane region" description="Helical" evidence="1">
    <location>
        <begin position="6"/>
        <end position="25"/>
    </location>
</feature>
<proteinExistence type="predicted"/>
<dbReference type="Proteomes" id="UP000095287">
    <property type="component" value="Unplaced"/>
</dbReference>
<reference evidence="3" key="1">
    <citation type="submission" date="2016-11" db="UniProtKB">
        <authorList>
            <consortium name="WormBaseParasite"/>
        </authorList>
    </citation>
    <scope>IDENTIFICATION</scope>
</reference>
<dbReference type="WBParaSite" id="L893_g27087.t1">
    <property type="protein sequence ID" value="L893_g27087.t1"/>
    <property type="gene ID" value="L893_g27087"/>
</dbReference>
<accession>A0A1I7ZJR3</accession>
<evidence type="ECO:0000313" key="3">
    <source>
        <dbReference type="WBParaSite" id="L893_g27087.t1"/>
    </source>
</evidence>
<keyword evidence="1" id="KW-0812">Transmembrane</keyword>
<sequence length="190" mass="21348">MDPEVAMYLNPILGLTIFWPVLELFNRPLYSEQMCPRFADWRIQVTRYLVVRLAVLFAVFGFWYVQGAPEAQHDFHNLLKCRTLAATVSFAIPSASTTHYDQPFVIFCVKAVAAKLPRVERIIKLNRTPIKNVLTCAVYPKLSLKSESFGTLLLFSLLTLAYVLPGALVAFSITGTVFLEHGNQPLAALL</sequence>
<keyword evidence="1" id="KW-0472">Membrane</keyword>
<keyword evidence="1" id="KW-1133">Transmembrane helix</keyword>
<feature type="transmembrane region" description="Helical" evidence="1">
    <location>
        <begin position="45"/>
        <end position="65"/>
    </location>
</feature>